<evidence type="ECO:0000313" key="2">
    <source>
        <dbReference type="EMBL" id="OGG01555.1"/>
    </source>
</evidence>
<evidence type="ECO:0000313" key="3">
    <source>
        <dbReference type="Proteomes" id="UP000178448"/>
    </source>
</evidence>
<keyword evidence="1" id="KW-0812">Transmembrane</keyword>
<feature type="transmembrane region" description="Helical" evidence="1">
    <location>
        <begin position="68"/>
        <end position="101"/>
    </location>
</feature>
<sequence>MAAVLIILLALLWFFGYIRIPGLGLPDIPLFRFGSETVTLLDLVIFLVIIWAVGVLPSPLREIGYAGIVIWILAELGIIAIAGLSSIVIWAIIIGLVLSLLHKY</sequence>
<feature type="transmembrane region" description="Helical" evidence="1">
    <location>
        <begin position="36"/>
        <end position="56"/>
    </location>
</feature>
<dbReference type="EMBL" id="MFJD01000014">
    <property type="protein sequence ID" value="OGG01555.1"/>
    <property type="molecule type" value="Genomic_DNA"/>
</dbReference>
<organism evidence="2 3">
    <name type="scientific">Candidatus Gottesmanbacteria bacterium RBG_16_52_11</name>
    <dbReference type="NCBI Taxonomy" id="1798374"/>
    <lineage>
        <taxon>Bacteria</taxon>
        <taxon>Candidatus Gottesmaniibacteriota</taxon>
    </lineage>
</organism>
<keyword evidence="1" id="KW-0472">Membrane</keyword>
<name>A0A1F5YN31_9BACT</name>
<gene>
    <name evidence="2" type="ORF">A2Z33_00010</name>
</gene>
<dbReference type="Proteomes" id="UP000178448">
    <property type="component" value="Unassembled WGS sequence"/>
</dbReference>
<keyword evidence="1" id="KW-1133">Transmembrane helix</keyword>
<accession>A0A1F5YN31</accession>
<evidence type="ECO:0000256" key="1">
    <source>
        <dbReference type="SAM" id="Phobius"/>
    </source>
</evidence>
<reference evidence="2 3" key="1">
    <citation type="journal article" date="2016" name="Nat. Commun.">
        <title>Thousands of microbial genomes shed light on interconnected biogeochemical processes in an aquifer system.</title>
        <authorList>
            <person name="Anantharaman K."/>
            <person name="Brown C.T."/>
            <person name="Hug L.A."/>
            <person name="Sharon I."/>
            <person name="Castelle C.J."/>
            <person name="Probst A.J."/>
            <person name="Thomas B.C."/>
            <person name="Singh A."/>
            <person name="Wilkins M.J."/>
            <person name="Karaoz U."/>
            <person name="Brodie E.L."/>
            <person name="Williams K.H."/>
            <person name="Hubbard S.S."/>
            <person name="Banfield J.F."/>
        </authorList>
    </citation>
    <scope>NUCLEOTIDE SEQUENCE [LARGE SCALE GENOMIC DNA]</scope>
</reference>
<protein>
    <submittedName>
        <fullName evidence="2">Uncharacterized protein</fullName>
    </submittedName>
</protein>
<comment type="caution">
    <text evidence="2">The sequence shown here is derived from an EMBL/GenBank/DDBJ whole genome shotgun (WGS) entry which is preliminary data.</text>
</comment>
<dbReference type="AlphaFoldDB" id="A0A1F5YN31"/>
<proteinExistence type="predicted"/>